<organism evidence="2 3">
    <name type="scientific">Austropuccinia psidii MF-1</name>
    <dbReference type="NCBI Taxonomy" id="1389203"/>
    <lineage>
        <taxon>Eukaryota</taxon>
        <taxon>Fungi</taxon>
        <taxon>Dikarya</taxon>
        <taxon>Basidiomycota</taxon>
        <taxon>Pucciniomycotina</taxon>
        <taxon>Pucciniomycetes</taxon>
        <taxon>Pucciniales</taxon>
        <taxon>Sphaerophragmiaceae</taxon>
        <taxon>Austropuccinia</taxon>
    </lineage>
</organism>
<dbReference type="EMBL" id="AVOT02000068">
    <property type="protein sequence ID" value="MBW0460858.1"/>
    <property type="molecule type" value="Genomic_DNA"/>
</dbReference>
<reference evidence="2" key="1">
    <citation type="submission" date="2021-03" db="EMBL/GenBank/DDBJ databases">
        <title>Draft genome sequence of rust myrtle Austropuccinia psidii MF-1, a brazilian biotype.</title>
        <authorList>
            <person name="Quecine M.C."/>
            <person name="Pachon D.M.R."/>
            <person name="Bonatelli M.L."/>
            <person name="Correr F.H."/>
            <person name="Franceschini L.M."/>
            <person name="Leite T.F."/>
            <person name="Margarido G.R.A."/>
            <person name="Almeida C.A."/>
            <person name="Ferrarezi J.A."/>
            <person name="Labate C.A."/>
        </authorList>
    </citation>
    <scope>NUCLEOTIDE SEQUENCE</scope>
    <source>
        <strain evidence="2">MF-1</strain>
    </source>
</reference>
<feature type="region of interest" description="Disordered" evidence="1">
    <location>
        <begin position="139"/>
        <end position="162"/>
    </location>
</feature>
<proteinExistence type="predicted"/>
<dbReference type="AlphaFoldDB" id="A0A9Q3B934"/>
<evidence type="ECO:0000313" key="3">
    <source>
        <dbReference type="Proteomes" id="UP000765509"/>
    </source>
</evidence>
<sequence>MVLQSKPIKPSWRKPDACSMVPTCLHATGPKQFSPPPCCVILFQLLQGTISAPMPCGRECLQEEKGFASLLAWKLSQFLNLIVDGSLASPVLKAYFSGMKIITLVTKSDAPSKPLTINWEASRTYSELVDEAQPEEAPVVDETHSEETASPCVNNSPASLAEKSPDLIPDQAPCHIKVIGPRHPTLITSKIDANNILTISR</sequence>
<accession>A0A9Q3B934</accession>
<dbReference type="Proteomes" id="UP000765509">
    <property type="component" value="Unassembled WGS sequence"/>
</dbReference>
<evidence type="ECO:0000313" key="2">
    <source>
        <dbReference type="EMBL" id="MBW0460858.1"/>
    </source>
</evidence>
<name>A0A9Q3B934_9BASI</name>
<evidence type="ECO:0000256" key="1">
    <source>
        <dbReference type="SAM" id="MobiDB-lite"/>
    </source>
</evidence>
<comment type="caution">
    <text evidence="2">The sequence shown here is derived from an EMBL/GenBank/DDBJ whole genome shotgun (WGS) entry which is preliminary data.</text>
</comment>
<dbReference type="OrthoDB" id="413361at2759"/>
<keyword evidence="3" id="KW-1185">Reference proteome</keyword>
<gene>
    <name evidence="2" type="ORF">O181_000573</name>
</gene>
<protein>
    <submittedName>
        <fullName evidence="2">Uncharacterized protein</fullName>
    </submittedName>
</protein>